<gene>
    <name evidence="10" type="primary">sfb1</name>
</gene>
<evidence type="ECO:0000256" key="1">
    <source>
        <dbReference type="ARBA" id="ARBA00004123"/>
    </source>
</evidence>
<feature type="transmembrane region" description="Helical" evidence="8">
    <location>
        <begin position="223"/>
        <end position="244"/>
    </location>
</feature>
<dbReference type="InterPro" id="IPR016024">
    <property type="entry name" value="ARM-type_fold"/>
</dbReference>
<geneLocation type="nucleomorph" evidence="10"/>
<reference evidence="10" key="1">
    <citation type="journal article" date="2015" name="Genome Biol. Evol.">
        <title>Nucleomorph Genome Sequences of Two Chlorarachniophytes, Amorphochlora amoebiformis and Lotharella vacuolata.</title>
        <authorList>
            <person name="Suzuki S."/>
            <person name="Shirato S."/>
            <person name="Hirakawa Y."/>
            <person name="Ishida K."/>
        </authorList>
    </citation>
    <scope>NUCLEOTIDE SEQUENCE</scope>
    <source>
        <strain evidence="10">CCMP240</strain>
    </source>
</reference>
<dbReference type="EMBL" id="AB996600">
    <property type="protein sequence ID" value="BAS01606.1"/>
    <property type="molecule type" value="Genomic_DNA"/>
</dbReference>
<keyword evidence="4" id="KW-0747">Spliceosome</keyword>
<dbReference type="GO" id="GO:0000245">
    <property type="term" value="P:spliceosomal complex assembly"/>
    <property type="evidence" value="ECO:0007669"/>
    <property type="project" value="InterPro"/>
</dbReference>
<dbReference type="InterPro" id="IPR054573">
    <property type="entry name" value="PP2A/SF3B1-like_HEAT"/>
</dbReference>
<dbReference type="SUPFAM" id="SSF48371">
    <property type="entry name" value="ARM repeat"/>
    <property type="match status" value="2"/>
</dbReference>
<dbReference type="AlphaFoldDB" id="A0A0H5BH95"/>
<keyword evidence="5" id="KW-0677">Repeat</keyword>
<dbReference type="Gene3D" id="1.25.10.10">
    <property type="entry name" value="Leucine-rich Repeat Variant"/>
    <property type="match status" value="3"/>
</dbReference>
<keyword evidence="10" id="KW-0542">Nucleomorph</keyword>
<keyword evidence="8" id="KW-1133">Transmembrane helix</keyword>
<protein>
    <submittedName>
        <fullName evidence="10">mRNA splicing factor U2 snRNP subunit</fullName>
    </submittedName>
</protein>
<dbReference type="Pfam" id="PF22646">
    <property type="entry name" value="PPP2R1A-like_HEAT"/>
    <property type="match status" value="1"/>
</dbReference>
<evidence type="ECO:0000256" key="5">
    <source>
        <dbReference type="ARBA" id="ARBA00022737"/>
    </source>
</evidence>
<dbReference type="GO" id="GO:0003729">
    <property type="term" value="F:mRNA binding"/>
    <property type="evidence" value="ECO:0007669"/>
    <property type="project" value="InterPro"/>
</dbReference>
<keyword evidence="6" id="KW-0508">mRNA splicing</keyword>
<dbReference type="GO" id="GO:0005681">
    <property type="term" value="C:spliceosomal complex"/>
    <property type="evidence" value="ECO:0007669"/>
    <property type="project" value="UniProtKB-KW"/>
</dbReference>
<dbReference type="PANTHER" id="PTHR12097">
    <property type="entry name" value="SPLICING FACTOR 3B, SUBUNIT 1-RELATED"/>
    <property type="match status" value="1"/>
</dbReference>
<name>A0A0H5BH95_9EUKA</name>
<evidence type="ECO:0000256" key="7">
    <source>
        <dbReference type="ARBA" id="ARBA00023242"/>
    </source>
</evidence>
<dbReference type="SMART" id="SM01349">
    <property type="entry name" value="TOG"/>
    <property type="match status" value="1"/>
</dbReference>
<sequence length="891" mass="102726">MKKYITSVCTDFKKNNCKKNKFDNICSFNMKLDAILPGEDDGYRIFYLKDHEEEPVYTLNNGFKTKNFINIITEKKNTIKFNEIKERKFLKLLLKIKNGLPIQRKNALKQISIKACEFGPNLIFHHVLPLIMDPTLDSHERHLMVKVIERILLKLKTLIRPYISKILLIILPLLIEEDNFARIEGRELIASLTKAVGVATMITALRPDIDNIDEYVRSTCARAFSVVVISVGVPVLLPFMVAVCKSKKSWHARHTGIKIVQQVAILMGNGILPYCNNLLGIIKHGLIDENIRIRTITALTIASLAEAVFPYGIKIFDNLINLLTEGIRFPQKKLSAAFLKAVSCVIPLLSTIDSSNYCSIILTLILEKFNTPDMEIKKIMLKIILFFCNKNMDRIDYFLKKIYYSFFSCFWTKNTIKNNSLFYFLKKATVSFSKKIGQNYVMTKLLYMIKNEGEIFKHRALETLYEVLKNINLDNISLLLVEEFLEIFLKFLSTGFVDLNGYFIKNLTIFFVNYASISFKYIRQILYIIKKNLKNKNYLIRQTSAELVIGILDKLNTPQTRHYVFQITFILTENLTEENPNTLSIIIFGIIKALKISEMVFLGTSGRIIIPKLIPILKNKSKEVQKNAVILLGYLADKIGVFLSPKEWLRISFSLLDVFRSDFKNVRRNAVNTFGIIAKVIGPQDILYFLLNNLKVQERQCRISTAIAIAIICEICSPAIVLPYLIQEYIMLDSNIQNGILKSLAFLFEFIGEQTKNLMLVLLPLLESAITNQDVVHRQISCNIIQHISINVLNLNCDDLIQHLFNYIWPNIFEKSPHMKKAVINCIDSCRITLGAPLIYFYVLNGLFHPSRKVRDIYWYIHNLIYVGSQPTLIVSYPNLERFLMHKFLKM</sequence>
<evidence type="ECO:0000256" key="6">
    <source>
        <dbReference type="ARBA" id="ARBA00023187"/>
    </source>
</evidence>
<feature type="domain" description="TOG" evidence="9">
    <location>
        <begin position="466"/>
        <end position="709"/>
    </location>
</feature>
<evidence type="ECO:0000313" key="10">
    <source>
        <dbReference type="EMBL" id="BAS01606.1"/>
    </source>
</evidence>
<keyword evidence="8" id="KW-0812">Transmembrane</keyword>
<evidence type="ECO:0000256" key="2">
    <source>
        <dbReference type="ARBA" id="ARBA00005754"/>
    </source>
</evidence>
<proteinExistence type="inferred from homology"/>
<keyword evidence="3" id="KW-0507">mRNA processing</keyword>
<comment type="subcellular location">
    <subcellularLocation>
        <location evidence="1">Nucleus</location>
    </subcellularLocation>
</comment>
<evidence type="ECO:0000256" key="3">
    <source>
        <dbReference type="ARBA" id="ARBA00022664"/>
    </source>
</evidence>
<comment type="similarity">
    <text evidence="2">Belongs to the SF3B1 family.</text>
</comment>
<keyword evidence="8" id="KW-0472">Membrane</keyword>
<accession>A0A0H5BH95</accession>
<dbReference type="InterPro" id="IPR038737">
    <property type="entry name" value="SF3b_su1-like"/>
</dbReference>
<keyword evidence="7" id="KW-0539">Nucleus</keyword>
<dbReference type="InterPro" id="IPR034085">
    <property type="entry name" value="TOG"/>
</dbReference>
<evidence type="ECO:0000256" key="4">
    <source>
        <dbReference type="ARBA" id="ARBA00022728"/>
    </source>
</evidence>
<dbReference type="InterPro" id="IPR011989">
    <property type="entry name" value="ARM-like"/>
</dbReference>
<organism evidence="10">
    <name type="scientific">Lotharella vacuolata</name>
    <dbReference type="NCBI Taxonomy" id="74820"/>
    <lineage>
        <taxon>Eukaryota</taxon>
        <taxon>Sar</taxon>
        <taxon>Rhizaria</taxon>
        <taxon>Cercozoa</taxon>
        <taxon>Chlorarachniophyceae</taxon>
        <taxon>Lotharella</taxon>
    </lineage>
</organism>
<evidence type="ECO:0000256" key="8">
    <source>
        <dbReference type="SAM" id="Phobius"/>
    </source>
</evidence>
<evidence type="ECO:0000259" key="9">
    <source>
        <dbReference type="SMART" id="SM01349"/>
    </source>
</evidence>